<dbReference type="InterPro" id="IPR050498">
    <property type="entry name" value="Ycf3"/>
</dbReference>
<reference evidence="5 6" key="1">
    <citation type="journal article" date="2016" name="Nat. Commun.">
        <title>Thousands of microbial genomes shed light on interconnected biogeochemical processes in an aquifer system.</title>
        <authorList>
            <person name="Anantharaman K."/>
            <person name="Brown C.T."/>
            <person name="Hug L.A."/>
            <person name="Sharon I."/>
            <person name="Castelle C.J."/>
            <person name="Probst A.J."/>
            <person name="Thomas B.C."/>
            <person name="Singh A."/>
            <person name="Wilkins M.J."/>
            <person name="Karaoz U."/>
            <person name="Brodie E.L."/>
            <person name="Williams K.H."/>
            <person name="Hubbard S.S."/>
            <person name="Banfield J.F."/>
        </authorList>
    </citation>
    <scope>NUCLEOTIDE SEQUENCE [LARGE SCALE GENOMIC DNA]</scope>
</reference>
<evidence type="ECO:0000256" key="2">
    <source>
        <dbReference type="ARBA" id="ARBA00022803"/>
    </source>
</evidence>
<protein>
    <submittedName>
        <fullName evidence="5">Uncharacterized protein</fullName>
    </submittedName>
</protein>
<evidence type="ECO:0000256" key="4">
    <source>
        <dbReference type="SAM" id="Phobius"/>
    </source>
</evidence>
<evidence type="ECO:0000313" key="5">
    <source>
        <dbReference type="EMBL" id="OGI83210.1"/>
    </source>
</evidence>
<dbReference type="Gene3D" id="1.25.40.10">
    <property type="entry name" value="Tetratricopeptide repeat domain"/>
    <property type="match status" value="1"/>
</dbReference>
<organism evidence="5 6">
    <name type="scientific">Candidatus Nomurabacteria bacterium RIFCSPLOWO2_01_FULL_33_17</name>
    <dbReference type="NCBI Taxonomy" id="1801764"/>
    <lineage>
        <taxon>Bacteria</taxon>
        <taxon>Candidatus Nomuraibacteriota</taxon>
    </lineage>
</organism>
<dbReference type="PANTHER" id="PTHR44858:SF1">
    <property type="entry name" value="UDP-N-ACETYLGLUCOSAMINE--PEPTIDE N-ACETYLGLUCOSAMINYLTRANSFERASE SPINDLY-RELATED"/>
    <property type="match status" value="1"/>
</dbReference>
<sequence length="782" mass="87542">MEENYTIKSKFEKIGLLAISYSVGLSLVFFIPFLPFSLVFGKGILLTFGAFLGIIFYILDCIACGRFILPASKTYIFFAITIFLAFITSFFVPNTVNSFIGTGFDFGTISTLLIAFVYFFLFSIWTRAIDFTKHISKTFYITCCIAILFVILEIIFGITKLVPNMFLGISGSNLVGSFNDFAIILGAFVFVNSLVIENKFLRKPVKIGAILILILSLILLFIINYVFIWKLIGLFGLSMLIYRLMPRNFNIENSENTKRKFSVIGFILIICAFVGIIGSNSIANLTAQRPLYFINNESRLTLASSISVIKNTYYKHPFIGAGLNRFNLAWESSKSQILGGKFLSSPYWNISFTHGFGIFFTLIATLGVFAGIVFIYFMILICKKIISLFGKNLSSTGKSNTLFIYSTLSLYSLVIFLFDTPNTAIFIVIFAFWGILYSYIDNLKNLNNKVFSFIHDSRYSFFSIFSLMILLILNLYGGYYMSRSFYANYLVNKASLMTANSLGIDMGESYIKKALSIHKLDSYARALSNVEVLKIISIINDTSKPQEQLRSLLTETINSAAESAKLSVGMDPSNYQNYLSILRVQEVLISFGNKDVYNDAIAISNKVLTLNPNNPGVIMRQAKIAVSAGAYEDANIFIDQVVSINPYYIDAYILRSQIHVTLGQTDLAFNILDQGILLNPQSGDLMYQKGLLFISIGDYSNAAEAFEKARRLSPNKLNIYSSLAGSYEKIGNKQAVIDTLESAKKYVNNPDEINSLIARVKNGESIFNTASVTTDEKDLKNE</sequence>
<dbReference type="Pfam" id="PF13181">
    <property type="entry name" value="TPR_8"/>
    <property type="match status" value="2"/>
</dbReference>
<feature type="transmembrane region" description="Helical" evidence="4">
    <location>
        <begin position="402"/>
        <end position="418"/>
    </location>
</feature>
<dbReference type="Proteomes" id="UP000178184">
    <property type="component" value="Unassembled WGS sequence"/>
</dbReference>
<feature type="transmembrane region" description="Helical" evidence="4">
    <location>
        <begin position="261"/>
        <end position="283"/>
    </location>
</feature>
<keyword evidence="4" id="KW-0472">Membrane</keyword>
<dbReference type="STRING" id="1801764.A2903_00830"/>
<feature type="transmembrane region" description="Helical" evidence="4">
    <location>
        <begin position="138"/>
        <end position="158"/>
    </location>
</feature>
<feature type="transmembrane region" description="Helical" evidence="4">
    <location>
        <begin position="424"/>
        <end position="440"/>
    </location>
</feature>
<keyword evidence="4" id="KW-1133">Transmembrane helix</keyword>
<dbReference type="SUPFAM" id="SSF48452">
    <property type="entry name" value="TPR-like"/>
    <property type="match status" value="1"/>
</dbReference>
<dbReference type="AlphaFoldDB" id="A0A1F6WMV1"/>
<dbReference type="SMART" id="SM00028">
    <property type="entry name" value="TPR"/>
    <property type="match status" value="4"/>
</dbReference>
<dbReference type="PROSITE" id="PS50005">
    <property type="entry name" value="TPR"/>
    <property type="match status" value="1"/>
</dbReference>
<gene>
    <name evidence="5" type="ORF">A2903_00830</name>
</gene>
<accession>A0A1F6WMV1</accession>
<name>A0A1F6WMV1_9BACT</name>
<feature type="transmembrane region" description="Helical" evidence="4">
    <location>
        <begin position="14"/>
        <end position="38"/>
    </location>
</feature>
<feature type="transmembrane region" description="Helical" evidence="4">
    <location>
        <begin position="178"/>
        <end position="195"/>
    </location>
</feature>
<feature type="transmembrane region" description="Helical" evidence="4">
    <location>
        <begin position="356"/>
        <end position="381"/>
    </location>
</feature>
<keyword evidence="2 3" id="KW-0802">TPR repeat</keyword>
<dbReference type="InterPro" id="IPR019734">
    <property type="entry name" value="TPR_rpt"/>
</dbReference>
<feature type="transmembrane region" description="Helical" evidence="4">
    <location>
        <begin position="44"/>
        <end position="63"/>
    </location>
</feature>
<feature type="transmembrane region" description="Helical" evidence="4">
    <location>
        <begin position="207"/>
        <end position="225"/>
    </location>
</feature>
<keyword evidence="4" id="KW-0812">Transmembrane</keyword>
<keyword evidence="1" id="KW-0677">Repeat</keyword>
<dbReference type="InterPro" id="IPR011990">
    <property type="entry name" value="TPR-like_helical_dom_sf"/>
</dbReference>
<dbReference type="PANTHER" id="PTHR44858">
    <property type="entry name" value="TETRATRICOPEPTIDE REPEAT PROTEIN 6"/>
    <property type="match status" value="1"/>
</dbReference>
<comment type="caution">
    <text evidence="5">The sequence shown here is derived from an EMBL/GenBank/DDBJ whole genome shotgun (WGS) entry which is preliminary data.</text>
</comment>
<evidence type="ECO:0000256" key="1">
    <source>
        <dbReference type="ARBA" id="ARBA00022737"/>
    </source>
</evidence>
<feature type="transmembrane region" description="Helical" evidence="4">
    <location>
        <begin position="104"/>
        <end position="126"/>
    </location>
</feature>
<dbReference type="PROSITE" id="PS50293">
    <property type="entry name" value="TPR_REGION"/>
    <property type="match status" value="1"/>
</dbReference>
<feature type="transmembrane region" description="Helical" evidence="4">
    <location>
        <begin position="461"/>
        <end position="481"/>
    </location>
</feature>
<feature type="transmembrane region" description="Helical" evidence="4">
    <location>
        <begin position="231"/>
        <end position="249"/>
    </location>
</feature>
<feature type="repeat" description="TPR" evidence="3">
    <location>
        <begin position="683"/>
        <end position="716"/>
    </location>
</feature>
<evidence type="ECO:0000313" key="6">
    <source>
        <dbReference type="Proteomes" id="UP000178184"/>
    </source>
</evidence>
<proteinExistence type="predicted"/>
<dbReference type="EMBL" id="MFUO01000033">
    <property type="protein sequence ID" value="OGI83210.1"/>
    <property type="molecule type" value="Genomic_DNA"/>
</dbReference>
<evidence type="ECO:0000256" key="3">
    <source>
        <dbReference type="PROSITE-ProRule" id="PRU00339"/>
    </source>
</evidence>
<feature type="transmembrane region" description="Helical" evidence="4">
    <location>
        <begin position="75"/>
        <end position="92"/>
    </location>
</feature>